<reference evidence="3" key="1">
    <citation type="submission" date="2016-06" db="UniProtKB">
        <authorList>
            <consortium name="WormBaseParasite"/>
        </authorList>
    </citation>
    <scope>IDENTIFICATION</scope>
</reference>
<evidence type="ECO:0000313" key="3">
    <source>
        <dbReference type="WBParaSite" id="TCNE_0001856901-mRNA-1"/>
    </source>
</evidence>
<protein>
    <submittedName>
        <fullName evidence="3">Transposase</fullName>
    </submittedName>
</protein>
<sequence length="108" mass="12172">MRSGQEARLQKIDNKDLRAILKAQKERQKWTLEAVSEAANNGCTFDVWFNRYKGVIAKDGSKLDEVGGHPSSSRSWMQQLTPVLPTTSKRAPKVCFDDTVKMLKALYG</sequence>
<dbReference type="AlphaFoldDB" id="A0A183VCU5"/>
<dbReference type="WBParaSite" id="TCNE_0001856901-mRNA-1">
    <property type="protein sequence ID" value="TCNE_0001856901-mRNA-1"/>
    <property type="gene ID" value="TCNE_0001856901"/>
</dbReference>
<gene>
    <name evidence="1" type="ORF">TCNE_LOCUS18565</name>
</gene>
<dbReference type="EMBL" id="UYWY01025686">
    <property type="protein sequence ID" value="VDM49886.1"/>
    <property type="molecule type" value="Genomic_DNA"/>
</dbReference>
<dbReference type="Proteomes" id="UP000050794">
    <property type="component" value="Unassembled WGS sequence"/>
</dbReference>
<reference evidence="1 2" key="2">
    <citation type="submission" date="2018-11" db="EMBL/GenBank/DDBJ databases">
        <authorList>
            <consortium name="Pathogen Informatics"/>
        </authorList>
    </citation>
    <scope>NUCLEOTIDE SEQUENCE [LARGE SCALE GENOMIC DNA]</scope>
</reference>
<evidence type="ECO:0000313" key="1">
    <source>
        <dbReference type="EMBL" id="VDM49886.1"/>
    </source>
</evidence>
<proteinExistence type="predicted"/>
<name>A0A183VCU5_TOXCA</name>
<organism evidence="2 3">
    <name type="scientific">Toxocara canis</name>
    <name type="common">Canine roundworm</name>
    <dbReference type="NCBI Taxonomy" id="6265"/>
    <lineage>
        <taxon>Eukaryota</taxon>
        <taxon>Metazoa</taxon>
        <taxon>Ecdysozoa</taxon>
        <taxon>Nematoda</taxon>
        <taxon>Chromadorea</taxon>
        <taxon>Rhabditida</taxon>
        <taxon>Spirurina</taxon>
        <taxon>Ascaridomorpha</taxon>
        <taxon>Ascaridoidea</taxon>
        <taxon>Toxocaridae</taxon>
        <taxon>Toxocara</taxon>
    </lineage>
</organism>
<accession>A0A183VCU5</accession>
<keyword evidence="2" id="KW-1185">Reference proteome</keyword>
<evidence type="ECO:0000313" key="2">
    <source>
        <dbReference type="Proteomes" id="UP000050794"/>
    </source>
</evidence>